<dbReference type="CDD" id="cd22209">
    <property type="entry name" value="EMC10"/>
    <property type="match status" value="1"/>
</dbReference>
<dbReference type="Proteomes" id="UP000053611">
    <property type="component" value="Unassembled WGS sequence"/>
</dbReference>
<dbReference type="GeneID" id="28984333"/>
<dbReference type="STRING" id="879819.A0A0J0XI46"/>
<reference evidence="2 3" key="1">
    <citation type="submission" date="2015-03" db="EMBL/GenBank/DDBJ databases">
        <title>Genomics and transcriptomics of the oil-accumulating basidiomycete yeast T. oleaginosus allow insights into substrate utilization and the diverse evolutionary trajectories of mating systems in fungi.</title>
        <authorList>
            <consortium name="DOE Joint Genome Institute"/>
            <person name="Kourist R."/>
            <person name="Kracht O."/>
            <person name="Bracharz F."/>
            <person name="Lipzen A."/>
            <person name="Nolan M."/>
            <person name="Ohm R."/>
            <person name="Grigoriev I."/>
            <person name="Sun S."/>
            <person name="Heitman J."/>
            <person name="Bruck T."/>
            <person name="Nowrousian M."/>
        </authorList>
    </citation>
    <scope>NUCLEOTIDE SEQUENCE [LARGE SCALE GENOMIC DNA]</scope>
    <source>
        <strain evidence="2 3">IBC0246</strain>
    </source>
</reference>
<evidence type="ECO:0000313" key="3">
    <source>
        <dbReference type="Proteomes" id="UP000053611"/>
    </source>
</evidence>
<proteinExistence type="predicted"/>
<keyword evidence="1" id="KW-0732">Signal</keyword>
<dbReference type="EMBL" id="KQ087228">
    <property type="protein sequence ID" value="KLT40800.1"/>
    <property type="molecule type" value="Genomic_DNA"/>
</dbReference>
<name>A0A0J0XI46_9TREE</name>
<accession>A0A0J0XI46</accession>
<organism evidence="2 3">
    <name type="scientific">Cutaneotrichosporon oleaginosum</name>
    <dbReference type="NCBI Taxonomy" id="879819"/>
    <lineage>
        <taxon>Eukaryota</taxon>
        <taxon>Fungi</taxon>
        <taxon>Dikarya</taxon>
        <taxon>Basidiomycota</taxon>
        <taxon>Agaricomycotina</taxon>
        <taxon>Tremellomycetes</taxon>
        <taxon>Trichosporonales</taxon>
        <taxon>Trichosporonaceae</taxon>
        <taxon>Cutaneotrichosporon</taxon>
    </lineage>
</organism>
<keyword evidence="3" id="KW-1185">Reference proteome</keyword>
<gene>
    <name evidence="2" type="ORF">CC85DRAFT_287075</name>
</gene>
<feature type="signal peptide" evidence="1">
    <location>
        <begin position="1"/>
        <end position="20"/>
    </location>
</feature>
<dbReference type="AlphaFoldDB" id="A0A0J0XI46"/>
<evidence type="ECO:0000256" key="1">
    <source>
        <dbReference type="SAM" id="SignalP"/>
    </source>
</evidence>
<protein>
    <recommendedName>
        <fullName evidence="4">ER membrane protein complex subunit 10</fullName>
    </recommendedName>
</protein>
<evidence type="ECO:0000313" key="2">
    <source>
        <dbReference type="EMBL" id="KLT40800.1"/>
    </source>
</evidence>
<evidence type="ECO:0008006" key="4">
    <source>
        <dbReference type="Google" id="ProtNLM"/>
    </source>
</evidence>
<sequence>MFKMLTAWIVSLALLAHVHADPYTIHHRILPSGTFVERGSGRVENGTVIFTPTSDALAPGEGWYQVGLETPGGDMLTTSTRACFAGDDARLVIHLTPSGRPTSISYTPLHVPNDGSCPAGGVPVSDSPELQIELAFPTRVYSPGLAAPPEVDEGGKVKEPEPEKTFLQKYGLMIAGFMFVLLMNAGAPDPPQEGGGGGGGGGGAAK</sequence>
<feature type="chain" id="PRO_5005245333" description="ER membrane protein complex subunit 10" evidence="1">
    <location>
        <begin position="21"/>
        <end position="206"/>
    </location>
</feature>